<keyword evidence="3" id="KW-1185">Reference proteome</keyword>
<comment type="caution">
    <text evidence="2">The sequence shown here is derived from an EMBL/GenBank/DDBJ whole genome shotgun (WGS) entry which is preliminary data.</text>
</comment>
<dbReference type="Proteomes" id="UP001066276">
    <property type="component" value="Chromosome 8"/>
</dbReference>
<evidence type="ECO:0000256" key="1">
    <source>
        <dbReference type="SAM" id="MobiDB-lite"/>
    </source>
</evidence>
<protein>
    <submittedName>
        <fullName evidence="2">Uncharacterized protein</fullName>
    </submittedName>
</protein>
<reference evidence="2" key="1">
    <citation type="journal article" date="2022" name="bioRxiv">
        <title>Sequencing and chromosome-scale assembly of the giantPleurodeles waltlgenome.</title>
        <authorList>
            <person name="Brown T."/>
            <person name="Elewa A."/>
            <person name="Iarovenko S."/>
            <person name="Subramanian E."/>
            <person name="Araus A.J."/>
            <person name="Petzold A."/>
            <person name="Susuki M."/>
            <person name="Suzuki K.-i.T."/>
            <person name="Hayashi T."/>
            <person name="Toyoda A."/>
            <person name="Oliveira C."/>
            <person name="Osipova E."/>
            <person name="Leigh N.D."/>
            <person name="Simon A."/>
            <person name="Yun M.H."/>
        </authorList>
    </citation>
    <scope>NUCLEOTIDE SEQUENCE</scope>
    <source>
        <strain evidence="2">20211129_DDA</strain>
        <tissue evidence="2">Liver</tissue>
    </source>
</reference>
<proteinExistence type="predicted"/>
<evidence type="ECO:0000313" key="3">
    <source>
        <dbReference type="Proteomes" id="UP001066276"/>
    </source>
</evidence>
<dbReference type="AlphaFoldDB" id="A0AAV7NF58"/>
<name>A0AAV7NF58_PLEWA</name>
<sequence length="272" mass="28767">MGNSDRDTSSPSPEPIQTTGGCRRDPALSFQGSKSVQPGSTQRKRLGQKGAPVPVSDSQWTSIRVRESTSPVLPRWYLNNSYGTRPRLHCFDLSPAPPQLTGRMAATGPQGVHSTTVSVPGPPCSSPGPLQLSSAHLYVSPHQGLEEHFGPRRIPSATQSHPPFTAPPPQSPAHLALPLGIAHNRAPATTSILSSSISSPLGLRMLPGCAAAKPLLQAPPSHFLLYWGPGAAEFSISSPGSHSGSSAPRRSRVLWTSIAVTFKHLCHVCSLE</sequence>
<evidence type="ECO:0000313" key="2">
    <source>
        <dbReference type="EMBL" id="KAJ1114696.1"/>
    </source>
</evidence>
<feature type="region of interest" description="Disordered" evidence="1">
    <location>
        <begin position="1"/>
        <end position="58"/>
    </location>
</feature>
<organism evidence="2 3">
    <name type="scientific">Pleurodeles waltl</name>
    <name type="common">Iberian ribbed newt</name>
    <dbReference type="NCBI Taxonomy" id="8319"/>
    <lineage>
        <taxon>Eukaryota</taxon>
        <taxon>Metazoa</taxon>
        <taxon>Chordata</taxon>
        <taxon>Craniata</taxon>
        <taxon>Vertebrata</taxon>
        <taxon>Euteleostomi</taxon>
        <taxon>Amphibia</taxon>
        <taxon>Batrachia</taxon>
        <taxon>Caudata</taxon>
        <taxon>Salamandroidea</taxon>
        <taxon>Salamandridae</taxon>
        <taxon>Pleurodelinae</taxon>
        <taxon>Pleurodeles</taxon>
    </lineage>
</organism>
<dbReference type="EMBL" id="JANPWB010000012">
    <property type="protein sequence ID" value="KAJ1114696.1"/>
    <property type="molecule type" value="Genomic_DNA"/>
</dbReference>
<gene>
    <name evidence="2" type="ORF">NDU88_002927</name>
</gene>
<feature type="region of interest" description="Disordered" evidence="1">
    <location>
        <begin position="106"/>
        <end position="126"/>
    </location>
</feature>
<feature type="compositionally biased region" description="Polar residues" evidence="1">
    <location>
        <begin position="9"/>
        <end position="20"/>
    </location>
</feature>
<feature type="compositionally biased region" description="Polar residues" evidence="1">
    <location>
        <begin position="30"/>
        <end position="41"/>
    </location>
</feature>
<accession>A0AAV7NF58</accession>